<accession>A0A059CHN0</accession>
<dbReference type="EMBL" id="KK198756">
    <property type="protein sequence ID" value="KCW77928.1"/>
    <property type="molecule type" value="Genomic_DNA"/>
</dbReference>
<dbReference type="Gramene" id="KCW77928">
    <property type="protein sequence ID" value="KCW77928"/>
    <property type="gene ID" value="EUGRSUZ_D02178"/>
</dbReference>
<dbReference type="InParanoid" id="A0A059CHN0"/>
<evidence type="ECO:0000313" key="1">
    <source>
        <dbReference type="EMBL" id="KCW77928.1"/>
    </source>
</evidence>
<proteinExistence type="predicted"/>
<name>A0A059CHN0_EUCGR</name>
<protein>
    <submittedName>
        <fullName evidence="1">Uncharacterized protein</fullName>
    </submittedName>
</protein>
<reference evidence="1" key="1">
    <citation type="submission" date="2013-07" db="EMBL/GenBank/DDBJ databases">
        <title>The genome of Eucalyptus grandis.</title>
        <authorList>
            <person name="Schmutz J."/>
            <person name="Hayes R."/>
            <person name="Myburg A."/>
            <person name="Tuskan G."/>
            <person name="Grattapaglia D."/>
            <person name="Rokhsar D.S."/>
        </authorList>
    </citation>
    <scope>NUCLEOTIDE SEQUENCE</scope>
    <source>
        <tissue evidence="1">Leaf extractions</tissue>
    </source>
</reference>
<sequence>MIKALSSACLCLSSYLESLRYASCGVEIDAEVNKVELQFTSKMANIPVLHLLTQRITPYTLREQKMTSR</sequence>
<organism evidence="1">
    <name type="scientific">Eucalyptus grandis</name>
    <name type="common">Flooded gum</name>
    <dbReference type="NCBI Taxonomy" id="71139"/>
    <lineage>
        <taxon>Eukaryota</taxon>
        <taxon>Viridiplantae</taxon>
        <taxon>Streptophyta</taxon>
        <taxon>Embryophyta</taxon>
        <taxon>Tracheophyta</taxon>
        <taxon>Spermatophyta</taxon>
        <taxon>Magnoliopsida</taxon>
        <taxon>eudicotyledons</taxon>
        <taxon>Gunneridae</taxon>
        <taxon>Pentapetalae</taxon>
        <taxon>rosids</taxon>
        <taxon>malvids</taxon>
        <taxon>Myrtales</taxon>
        <taxon>Myrtaceae</taxon>
        <taxon>Myrtoideae</taxon>
        <taxon>Eucalypteae</taxon>
        <taxon>Eucalyptus</taxon>
    </lineage>
</organism>
<dbReference type="AlphaFoldDB" id="A0A059CHN0"/>
<gene>
    <name evidence="1" type="ORF">EUGRSUZ_D02178</name>
</gene>